<organism evidence="2 3">
    <name type="scientific">Parachlamydia acanthamoebae (strain UV7)</name>
    <dbReference type="NCBI Taxonomy" id="765952"/>
    <lineage>
        <taxon>Bacteria</taxon>
        <taxon>Pseudomonadati</taxon>
        <taxon>Chlamydiota</taxon>
        <taxon>Chlamydiia</taxon>
        <taxon>Parachlamydiales</taxon>
        <taxon>Parachlamydiaceae</taxon>
        <taxon>Parachlamydia</taxon>
    </lineage>
</organism>
<evidence type="ECO:0000256" key="1">
    <source>
        <dbReference type="SAM" id="MobiDB-lite"/>
    </source>
</evidence>
<dbReference type="KEGG" id="puv:PUV_12690"/>
<evidence type="ECO:0000313" key="3">
    <source>
        <dbReference type="Proteomes" id="UP000000495"/>
    </source>
</evidence>
<reference key="1">
    <citation type="journal article" date="2011" name="Mol. Biol. Evol.">
        <title>Unity in variety -- the pan-genome of the Chlamydiae.</title>
        <authorList>
            <person name="Collingro A."/>
            <person name="Tischler P."/>
            <person name="Weinmaier T."/>
            <person name="Penz T."/>
            <person name="Heinz E."/>
            <person name="Brunham R.C."/>
            <person name="Read T.D."/>
            <person name="Bavoil P.M."/>
            <person name="Sachse K."/>
            <person name="Kahane S."/>
            <person name="Friedman M.G."/>
            <person name="Rattei T."/>
            <person name="Myers G.S.A."/>
            <person name="Horn M."/>
        </authorList>
    </citation>
    <scope>NUCLEOTIDE SEQUENCE</scope>
    <source>
        <strain>UV7</strain>
    </source>
</reference>
<accession>F8KZ90</accession>
<reference evidence="2 3" key="2">
    <citation type="journal article" date="2011" name="Mol. Biol. Evol.">
        <title>Unity in variety--the pan-genome of the Chlamydiae.</title>
        <authorList>
            <person name="Collingro A."/>
            <person name="Tischler P."/>
            <person name="Weinmaier T."/>
            <person name="Penz T."/>
            <person name="Heinz E."/>
            <person name="Brunham R.C."/>
            <person name="Read T.D."/>
            <person name="Bavoil P.M."/>
            <person name="Sachse K."/>
            <person name="Kahane S."/>
            <person name="Friedman M.G."/>
            <person name="Rattei T."/>
            <person name="Myers G.S."/>
            <person name="Horn M."/>
        </authorList>
    </citation>
    <scope>NUCLEOTIDE SEQUENCE [LARGE SCALE GENOMIC DNA]</scope>
    <source>
        <strain evidence="3">UV7</strain>
    </source>
</reference>
<protein>
    <submittedName>
        <fullName evidence="2">Uncharacterized protein</fullName>
    </submittedName>
</protein>
<feature type="compositionally biased region" description="Basic and acidic residues" evidence="1">
    <location>
        <begin position="990"/>
        <end position="1000"/>
    </location>
</feature>
<dbReference type="RefSeq" id="WP_013924857.1">
    <property type="nucleotide sequence ID" value="NC_015702.1"/>
</dbReference>
<keyword evidence="3" id="KW-1185">Reference proteome</keyword>
<gene>
    <name evidence="2" type="ordered locus">PUV_12690</name>
</gene>
<feature type="region of interest" description="Disordered" evidence="1">
    <location>
        <begin position="990"/>
        <end position="1021"/>
    </location>
</feature>
<dbReference type="EMBL" id="FR872580">
    <property type="protein sequence ID" value="CCB86219.1"/>
    <property type="molecule type" value="Genomic_DNA"/>
</dbReference>
<dbReference type="Proteomes" id="UP000000495">
    <property type="component" value="Chromosome"/>
</dbReference>
<dbReference type="AlphaFoldDB" id="F8KZ90"/>
<name>F8KZ90_PARAV</name>
<proteinExistence type="predicted"/>
<dbReference type="HOGENOM" id="CLU_295934_0_0_0"/>
<evidence type="ECO:0000313" key="2">
    <source>
        <dbReference type="EMBL" id="CCB86219.1"/>
    </source>
</evidence>
<dbReference type="STRING" id="765952.PUV_12690"/>
<sequence>MQVPPNLHSAPLDYQAFSLNNSDNHSQSITYVKIYTLDGHERVIDNRILDNLGILKEIFAYGESDESKLSEARLKFSAAVLDFVIDCAIKKNSENSFYAYFQPIMQNSVSLLPEIYQFASFFSIEYLQVLLLTISLGDNLPNEYQLKQFEEIVNNDAFDLNQRKYACYMLITCNRSNTKVKEQLHKFMSLTTESSIEEIFGWIMGPNGIHCAKRQKCLYYFFEVLSDKDYLSSNPSFLLSSKDTLPQRFNSDLSLSFTDALPKLYEQGDYLVLHSFISLAKNIRDPFLAKKLFEIIDSAANISKSCLQDHFDWGSLILNKTIEKQEASLVFSVQESVFASFAFHAMIHNISSNQAAEVSKTFCDCILNIETKGLSFPLPALRAPPKIWTIPKNNQHAYILNTAFHSIFCTFQSALQATKDPEEWLKTLVKFLHIYQGLQDSTKKADPYYLYNSRLLQTFHHLDLSQDNEDHQRFLKDFIELLDHFRLITLDLALDFTEYEDRFPEFVQAMQDRLTDDVKNNLIMHKEHSKQKQEFDYSFSEKVIEYLRLNQIDAALCALRDEENRLSNQKAFDKIAFRTMLMQEILKGENGLANALELNRRFGKKTRNMFLEVIINDLEHAQTGNKLELFSELLGRLELLHDSKLKQKFYIQLIHYACKQPIKISLEIGNKFFLPLQNYQDEQSFPVNLIDLLEYLLIHSKQEECLPDVLKFVEGFHRGKTKKGDSLKNIKDRMIPSLLAVHLIRGEAKEVHRLLGRSKTHKAVLYPLNKALRLLADFELTQSSTRCLNEIVFNKISAWKEAYDALGAKHLKIYFENESKDIFTFLLKENTKALQKVEAQEERNTYLKKIGILLLNAPLMAIESKIKCLETIFALYPINVTQQAVKNICFSILEKRKRHEAASLGTFLGERALASILPNVSNMFQFSEMTFPFIKALKMNGYTREFLDHVLSRNLSFNSIMQIMAWLPTTSIDSFTQTKRKFEFKETKIEPADSLSKDSLEPEEPLAKRKRKDKGKEKMDE</sequence>